<keyword evidence="3" id="KW-1185">Reference proteome</keyword>
<reference evidence="2 3" key="1">
    <citation type="submission" date="2019-01" db="EMBL/GenBank/DDBJ databases">
        <title>Ktedonosporobacter rubrisoli SCAWS-G2.</title>
        <authorList>
            <person name="Huang Y."/>
            <person name="Yan B."/>
        </authorList>
    </citation>
    <scope>NUCLEOTIDE SEQUENCE [LARGE SCALE GENOMIC DNA]</scope>
    <source>
        <strain evidence="2 3">SCAWS-G2</strain>
    </source>
</reference>
<dbReference type="InterPro" id="IPR029058">
    <property type="entry name" value="AB_hydrolase_fold"/>
</dbReference>
<evidence type="ECO:0000259" key="1">
    <source>
        <dbReference type="Pfam" id="PF12697"/>
    </source>
</evidence>
<evidence type="ECO:0000313" key="2">
    <source>
        <dbReference type="EMBL" id="QBD79644.1"/>
    </source>
</evidence>
<proteinExistence type="predicted"/>
<dbReference type="GO" id="GO:0080032">
    <property type="term" value="F:methyl jasmonate esterase activity"/>
    <property type="evidence" value="ECO:0007669"/>
    <property type="project" value="TreeGrafter"/>
</dbReference>
<dbReference type="Proteomes" id="UP000290365">
    <property type="component" value="Chromosome"/>
</dbReference>
<dbReference type="OrthoDB" id="9775557at2"/>
<dbReference type="SUPFAM" id="SSF53474">
    <property type="entry name" value="alpha/beta-Hydrolases"/>
    <property type="match status" value="1"/>
</dbReference>
<keyword evidence="2" id="KW-0378">Hydrolase</keyword>
<dbReference type="Pfam" id="PF12697">
    <property type="entry name" value="Abhydrolase_6"/>
    <property type="match status" value="1"/>
</dbReference>
<evidence type="ECO:0000313" key="3">
    <source>
        <dbReference type="Proteomes" id="UP000290365"/>
    </source>
</evidence>
<gene>
    <name evidence="2" type="ORF">EPA93_28175</name>
</gene>
<sequence length="237" mass="26671">MSTYVLIHGAWHGMWCWDKVISLLRQAGHQVITFDLPGHGQDKTPLSEVTLDLYIQRARQVLAAQSQPVILLGHSMGGIVVSEMAERFPIQIRKMIYLTAFLLRDGEYLLQYAQNDAGSLATANLTPDEKGISLSLPKEKLRDIFYADCSEEDTERAGNLIRPQAIQPLKAPIHVTAENFGRIPRIYIECLQDRTISIACQRQMYATLPCQKVYTLDAGHSPFFSMPEGLAKLQLWA</sequence>
<name>A0A4P6JVS9_KTERU</name>
<dbReference type="KEGG" id="kbs:EPA93_28175"/>
<dbReference type="PANTHER" id="PTHR10992:SF1086">
    <property type="entry name" value="AB HYDROLASE-1 DOMAIN-CONTAINING PROTEIN"/>
    <property type="match status" value="1"/>
</dbReference>
<dbReference type="RefSeq" id="WP_129890710.1">
    <property type="nucleotide sequence ID" value="NZ_CP035758.1"/>
</dbReference>
<dbReference type="AlphaFoldDB" id="A0A4P6JVS9"/>
<dbReference type="PRINTS" id="PR00111">
    <property type="entry name" value="ABHYDROLASE"/>
</dbReference>
<dbReference type="EMBL" id="CP035758">
    <property type="protein sequence ID" value="QBD79644.1"/>
    <property type="molecule type" value="Genomic_DNA"/>
</dbReference>
<accession>A0A4P6JVS9</accession>
<feature type="domain" description="AB hydrolase-1" evidence="1">
    <location>
        <begin position="5"/>
        <end position="232"/>
    </location>
</feature>
<dbReference type="GO" id="GO:0080030">
    <property type="term" value="F:methyl indole-3-acetate esterase activity"/>
    <property type="evidence" value="ECO:0007669"/>
    <property type="project" value="TreeGrafter"/>
</dbReference>
<protein>
    <submittedName>
        <fullName evidence="2">Alpha/beta fold hydrolase</fullName>
    </submittedName>
</protein>
<dbReference type="InterPro" id="IPR000073">
    <property type="entry name" value="AB_hydrolase_1"/>
</dbReference>
<organism evidence="2 3">
    <name type="scientific">Ktedonosporobacter rubrisoli</name>
    <dbReference type="NCBI Taxonomy" id="2509675"/>
    <lineage>
        <taxon>Bacteria</taxon>
        <taxon>Bacillati</taxon>
        <taxon>Chloroflexota</taxon>
        <taxon>Ktedonobacteria</taxon>
        <taxon>Ktedonobacterales</taxon>
        <taxon>Ktedonosporobacteraceae</taxon>
        <taxon>Ktedonosporobacter</taxon>
    </lineage>
</organism>
<dbReference type="PANTHER" id="PTHR10992">
    <property type="entry name" value="METHYLESTERASE FAMILY MEMBER"/>
    <property type="match status" value="1"/>
</dbReference>
<dbReference type="InterPro" id="IPR045889">
    <property type="entry name" value="MES/HNL"/>
</dbReference>
<dbReference type="Gene3D" id="3.40.50.1820">
    <property type="entry name" value="alpha/beta hydrolase"/>
    <property type="match status" value="1"/>
</dbReference>